<gene>
    <name evidence="2" type="ORF">S12H4_63334</name>
</gene>
<accession>X1UIM2</accession>
<protein>
    <recommendedName>
        <fullName evidence="1">DNA mismatch repair protein MutS clamp domain-containing protein</fullName>
    </recommendedName>
</protein>
<comment type="caution">
    <text evidence="2">The sequence shown here is derived from an EMBL/GenBank/DDBJ whole genome shotgun (WGS) entry which is preliminary data.</text>
</comment>
<feature type="non-terminal residue" evidence="2">
    <location>
        <position position="1"/>
    </location>
</feature>
<feature type="non-terminal residue" evidence="2">
    <location>
        <position position="45"/>
    </location>
</feature>
<dbReference type="InterPro" id="IPR007861">
    <property type="entry name" value="DNA_mismatch_repair_MutS_clamp"/>
</dbReference>
<dbReference type="EMBL" id="BARW01043016">
    <property type="protein sequence ID" value="GAJ17303.1"/>
    <property type="molecule type" value="Genomic_DNA"/>
</dbReference>
<dbReference type="GO" id="GO:0030983">
    <property type="term" value="F:mismatched DNA binding"/>
    <property type="evidence" value="ECO:0007669"/>
    <property type="project" value="InterPro"/>
</dbReference>
<evidence type="ECO:0000259" key="1">
    <source>
        <dbReference type="Pfam" id="PF05190"/>
    </source>
</evidence>
<reference evidence="2" key="1">
    <citation type="journal article" date="2014" name="Front. Microbiol.">
        <title>High frequency of phylogenetically diverse reductive dehalogenase-homologous genes in deep subseafloor sedimentary metagenomes.</title>
        <authorList>
            <person name="Kawai M."/>
            <person name="Futagami T."/>
            <person name="Toyoda A."/>
            <person name="Takaki Y."/>
            <person name="Nishi S."/>
            <person name="Hori S."/>
            <person name="Arai W."/>
            <person name="Tsubouchi T."/>
            <person name="Morono Y."/>
            <person name="Uchiyama I."/>
            <person name="Ito T."/>
            <person name="Fujiyama A."/>
            <person name="Inagaki F."/>
            <person name="Takami H."/>
        </authorList>
    </citation>
    <scope>NUCLEOTIDE SEQUENCE</scope>
    <source>
        <strain evidence="2">Expedition CK06-06</strain>
    </source>
</reference>
<evidence type="ECO:0000313" key="2">
    <source>
        <dbReference type="EMBL" id="GAJ17303.1"/>
    </source>
</evidence>
<dbReference type="InterPro" id="IPR036187">
    <property type="entry name" value="DNA_mismatch_repair_MutS_sf"/>
</dbReference>
<name>X1UIM2_9ZZZZ</name>
<dbReference type="GO" id="GO:0005524">
    <property type="term" value="F:ATP binding"/>
    <property type="evidence" value="ECO:0007669"/>
    <property type="project" value="InterPro"/>
</dbReference>
<dbReference type="SUPFAM" id="SSF48334">
    <property type="entry name" value="DNA repair protein MutS, domain III"/>
    <property type="match status" value="1"/>
</dbReference>
<proteinExistence type="predicted"/>
<dbReference type="Gene3D" id="1.10.1420.10">
    <property type="match status" value="1"/>
</dbReference>
<dbReference type="GO" id="GO:0006298">
    <property type="term" value="P:mismatch repair"/>
    <property type="evidence" value="ECO:0007669"/>
    <property type="project" value="InterPro"/>
</dbReference>
<feature type="domain" description="DNA mismatch repair protein MutS clamp" evidence="1">
    <location>
        <begin position="1"/>
        <end position="45"/>
    </location>
</feature>
<sequence>WIADLEREERKKTGISSLKVKYNSVFGYSIEITKPNLKYVPDDYI</sequence>
<dbReference type="AlphaFoldDB" id="X1UIM2"/>
<organism evidence="2">
    <name type="scientific">marine sediment metagenome</name>
    <dbReference type="NCBI Taxonomy" id="412755"/>
    <lineage>
        <taxon>unclassified sequences</taxon>
        <taxon>metagenomes</taxon>
        <taxon>ecological metagenomes</taxon>
    </lineage>
</organism>
<dbReference type="Pfam" id="PF05190">
    <property type="entry name" value="MutS_IV"/>
    <property type="match status" value="1"/>
</dbReference>